<dbReference type="EMBL" id="PIEU01000001">
    <property type="protein sequence ID" value="PZL78259.1"/>
    <property type="molecule type" value="Genomic_DNA"/>
</dbReference>
<dbReference type="Pfam" id="PF03406">
    <property type="entry name" value="Phage_fiber_2"/>
    <property type="match status" value="1"/>
</dbReference>
<evidence type="ECO:0008006" key="3">
    <source>
        <dbReference type="Google" id="ProtNLM"/>
    </source>
</evidence>
<accession>A0A2W4BXB0</accession>
<keyword evidence="2" id="KW-1185">Reference proteome</keyword>
<dbReference type="GO" id="GO:0019062">
    <property type="term" value="P:virion attachment to host cell"/>
    <property type="evidence" value="ECO:0007669"/>
    <property type="project" value="InterPro"/>
</dbReference>
<dbReference type="AlphaFoldDB" id="A0A2W4BXB0"/>
<dbReference type="InterPro" id="IPR005068">
    <property type="entry name" value="Phage_lambda_Stf-r2"/>
</dbReference>
<name>A0A2W4BXB0_9ENTE</name>
<protein>
    <recommendedName>
        <fullName evidence="3">Phage tail protein</fullName>
    </recommendedName>
</protein>
<sequence>MANFESELPTWQAEGVRPPDNMLIEGWKASQKPPADYFNWFFSRTHFALKELQEKVATEENLDLHKVRTDNPHKVTSAQVGLSNVINQKQATKVEFDTHDTDAIRHITASERSNWNSKANGVHSHSWGDIQNVPIGSLTQLGVIRLVDSISSTDRTKAATPNSVKDAYDRGTQAIADASMVQKNLESHSQSKNNPHAVTANQVGLGKVSNFDVATTEEAIEGTSNSKYVTPFTVSEAIKVLQSVKSVNGKTGSVVLGKSDVGLGNVDNVKQASKADFDSHANNIDKHITSQERADWNSKASGLHTHTMSQIDGLTASLNSKTNSRGYANDKVTSLGEESDINILNETGTFMGYKMVGAPDSGWWYINNMIHNSGYCTQVAYRLNNSTDLRPKIRSKINGKWFDWQTISVTTDNAPTSTKLQTARKIAGKIFDGTADIEINASDVSAVSLTESQQVNGVKDFTETPTINGTDIYQQNEVLLNSKSIVFSNGVVKLLDDIANYESLEITTVIEGNRSTQTIFHNKSQTVNTRFSGVNVYDEPTSKGYDMFEGYITLSKDTIKFNYAKVVSYTGTITNNVDSISVVHIIGKKKAPRTFGVK</sequence>
<gene>
    <name evidence="1" type="ORF">CI088_00375</name>
</gene>
<evidence type="ECO:0000313" key="1">
    <source>
        <dbReference type="EMBL" id="PZL78259.1"/>
    </source>
</evidence>
<dbReference type="GO" id="GO:0046718">
    <property type="term" value="P:symbiont entry into host cell"/>
    <property type="evidence" value="ECO:0007669"/>
    <property type="project" value="InterPro"/>
</dbReference>
<evidence type="ECO:0000313" key="2">
    <source>
        <dbReference type="Proteomes" id="UP000249828"/>
    </source>
</evidence>
<proteinExistence type="predicted"/>
<reference evidence="1 2" key="1">
    <citation type="submission" date="2017-11" db="EMBL/GenBank/DDBJ databases">
        <title>Draft genome sequence of Enterococcus plantarum TRW2 strain isolated from lettuce.</title>
        <authorList>
            <person name="Kim E.B."/>
            <person name="Marco M.L."/>
            <person name="Williams T.R."/>
            <person name="You I.H."/>
        </authorList>
    </citation>
    <scope>NUCLEOTIDE SEQUENCE [LARGE SCALE GENOMIC DNA]</scope>
    <source>
        <strain evidence="1 2">TRW2</strain>
    </source>
</reference>
<organism evidence="1 2">
    <name type="scientific">Enterococcus plantarum</name>
    <dbReference type="NCBI Taxonomy" id="1077675"/>
    <lineage>
        <taxon>Bacteria</taxon>
        <taxon>Bacillati</taxon>
        <taxon>Bacillota</taxon>
        <taxon>Bacilli</taxon>
        <taxon>Lactobacillales</taxon>
        <taxon>Enterococcaceae</taxon>
        <taxon>Enterococcus</taxon>
    </lineage>
</organism>
<dbReference type="CDD" id="cd19958">
    <property type="entry name" value="pyocin_knob"/>
    <property type="match status" value="1"/>
</dbReference>
<dbReference type="Proteomes" id="UP000249828">
    <property type="component" value="Unassembled WGS sequence"/>
</dbReference>
<comment type="caution">
    <text evidence="1">The sequence shown here is derived from an EMBL/GenBank/DDBJ whole genome shotgun (WGS) entry which is preliminary data.</text>
</comment>
<dbReference type="RefSeq" id="WP_111246800.1">
    <property type="nucleotide sequence ID" value="NZ_PIEU01000001.1"/>
</dbReference>